<dbReference type="Pfam" id="PF01547">
    <property type="entry name" value="SBP_bac_1"/>
    <property type="match status" value="1"/>
</dbReference>
<name>A0A0M3QJ35_STRPR</name>
<dbReference type="STRING" id="38300.SPRI_4233"/>
<organism evidence="3">
    <name type="scientific">Streptomyces pristinaespiralis</name>
    <dbReference type="NCBI Taxonomy" id="38300"/>
    <lineage>
        <taxon>Bacteria</taxon>
        <taxon>Bacillati</taxon>
        <taxon>Actinomycetota</taxon>
        <taxon>Actinomycetes</taxon>
        <taxon>Kitasatosporales</taxon>
        <taxon>Streptomycetaceae</taxon>
        <taxon>Streptomyces</taxon>
    </lineage>
</organism>
<dbReference type="KEGG" id="spri:SPRI_4233"/>
<dbReference type="GeneID" id="97234725"/>
<feature type="compositionally biased region" description="Basic and acidic residues" evidence="1">
    <location>
        <begin position="260"/>
        <end position="281"/>
    </location>
</feature>
<evidence type="ECO:0000313" key="3">
    <source>
        <dbReference type="EMBL" id="ALC22539.1"/>
    </source>
</evidence>
<dbReference type="Gene3D" id="3.40.190.10">
    <property type="entry name" value="Periplasmic binding protein-like II"/>
    <property type="match status" value="3"/>
</dbReference>
<dbReference type="AlphaFoldDB" id="A0A0M3QJ35"/>
<reference evidence="3 4" key="1">
    <citation type="submission" date="2015-08" db="EMBL/GenBank/DDBJ databases">
        <title>Genome sequence of the pristinamycin over-producing bacterium Streptomyces pristinaespiralis HCCB10218.</title>
        <authorList>
            <person name="Tian J."/>
            <person name="Yang J."/>
            <person name="Li L."/>
            <person name="Ruan L."/>
            <person name="Wei W."/>
            <person name="Zheng G."/>
            <person name="Wei Z."/>
            <person name="Yang S."/>
            <person name="Ge M."/>
            <person name="Jiang W."/>
            <person name="Lu Y."/>
        </authorList>
    </citation>
    <scope>NUCLEOTIDE SEQUENCE [LARGE SCALE GENOMIC DNA]</scope>
    <source>
        <strain evidence="3 4">HCCB 10218</strain>
    </source>
</reference>
<dbReference type="RefSeq" id="WP_037774405.1">
    <property type="nucleotide sequence ID" value="NZ_CP011340.1"/>
</dbReference>
<evidence type="ECO:0000256" key="2">
    <source>
        <dbReference type="SAM" id="SignalP"/>
    </source>
</evidence>
<dbReference type="PATRIC" id="fig|38300.4.peg.4437"/>
<accession>A0A0M3QJ35</accession>
<proteinExistence type="predicted"/>
<dbReference type="EMBL" id="CP011340">
    <property type="protein sequence ID" value="ALC22539.1"/>
    <property type="molecule type" value="Genomic_DNA"/>
</dbReference>
<evidence type="ECO:0000256" key="1">
    <source>
        <dbReference type="SAM" id="MobiDB-lite"/>
    </source>
</evidence>
<keyword evidence="2" id="KW-0732">Signal</keyword>
<feature type="signal peptide" evidence="2">
    <location>
        <begin position="1"/>
        <end position="21"/>
    </location>
</feature>
<dbReference type="InterPro" id="IPR006059">
    <property type="entry name" value="SBP"/>
</dbReference>
<sequence length="426" mass="46648">MSRRRGLRTLLAGVLLAVATAGCGGGPPEERTLVVLGPWADGEEKPFVEALRSIEKQTGHRYVYKGTRSLRETLVAQLQAGAPPDMAILNSPGELAEYARAGDLRPLPERVAGAAVTPWAPAVTVEDAAGEARTRAYWAPIRVDLKSLVWSRNEAADSAPVWCVGLGSGATSGWPGTDWIEDLMLQREGSAEYEEWATGRKPWEETRPVWEEWARILTAGGRAPDARWLNDFEKLGGDRYGLLNRGDCTHEHQGSFIRRHYGDDVRPRPTADHLDRPPAAKEDEDDENAFEVSGDMAAVFRSSAAAWDLLDRLTSKKARDSWAAEAMPGERPFFPGGTTAATGPSATKDVQELFRSAGRICFDASDAMPPTLRDAFYRAVLEFAVRPDDPALLDRLLKQLEAERLLQDKEKAFVLDDLCGTPAVAG</sequence>
<protein>
    <submittedName>
        <fullName evidence="3">Secreted protein</fullName>
    </submittedName>
</protein>
<dbReference type="Proteomes" id="UP000060513">
    <property type="component" value="Chromosome"/>
</dbReference>
<dbReference type="PROSITE" id="PS51257">
    <property type="entry name" value="PROKAR_LIPOPROTEIN"/>
    <property type="match status" value="1"/>
</dbReference>
<feature type="region of interest" description="Disordered" evidence="1">
    <location>
        <begin position="259"/>
        <end position="288"/>
    </location>
</feature>
<gene>
    <name evidence="3" type="ORF">SPRI_4233</name>
</gene>
<dbReference type="OrthoDB" id="8663148at2"/>
<evidence type="ECO:0000313" key="4">
    <source>
        <dbReference type="Proteomes" id="UP000060513"/>
    </source>
</evidence>
<dbReference type="SUPFAM" id="SSF53850">
    <property type="entry name" value="Periplasmic binding protein-like II"/>
    <property type="match status" value="1"/>
</dbReference>
<feature type="chain" id="PRO_5043949232" evidence="2">
    <location>
        <begin position="22"/>
        <end position="426"/>
    </location>
</feature>